<dbReference type="InterPro" id="IPR051401">
    <property type="entry name" value="GtrA_CellWall_Glycosyl"/>
</dbReference>
<evidence type="ECO:0000313" key="9">
    <source>
        <dbReference type="Proteomes" id="UP000050465"/>
    </source>
</evidence>
<keyword evidence="4 6" id="KW-1133">Transmembrane helix</keyword>
<evidence type="ECO:0000256" key="4">
    <source>
        <dbReference type="ARBA" id="ARBA00022989"/>
    </source>
</evidence>
<proteinExistence type="inferred from homology"/>
<dbReference type="AlphaFoldDB" id="A0A0P7ZZL8"/>
<evidence type="ECO:0000259" key="7">
    <source>
        <dbReference type="Pfam" id="PF04138"/>
    </source>
</evidence>
<keyword evidence="3 6" id="KW-0812">Transmembrane</keyword>
<evidence type="ECO:0000256" key="2">
    <source>
        <dbReference type="ARBA" id="ARBA00009399"/>
    </source>
</evidence>
<evidence type="ECO:0000256" key="3">
    <source>
        <dbReference type="ARBA" id="ARBA00022692"/>
    </source>
</evidence>
<evidence type="ECO:0000256" key="1">
    <source>
        <dbReference type="ARBA" id="ARBA00004141"/>
    </source>
</evidence>
<dbReference type="GO" id="GO:0000271">
    <property type="term" value="P:polysaccharide biosynthetic process"/>
    <property type="evidence" value="ECO:0007669"/>
    <property type="project" value="InterPro"/>
</dbReference>
<dbReference type="PATRIC" id="fig|1666911.3.peg.3792"/>
<sequence>MPAKYRSLIMQRLKSLPIGRFLRFAVVGLSGLFVDIGVFYLLRELLTLPLYPSTVLSIEVAIVNNFLWNDAWTFADLAQRQRGGRTRLQRFYKFNLVCVVGALLQVGIMTLVLLVPAVDAIPALIGRFVMADWADNANEYFAKVLAIALVTLWNFWINLKLSWRGEK</sequence>
<dbReference type="PANTHER" id="PTHR38459:SF1">
    <property type="entry name" value="PROPHAGE BACTOPRENOL-LINKED GLUCOSE TRANSLOCASE HOMOLOG"/>
    <property type="match status" value="1"/>
</dbReference>
<dbReference type="EMBL" id="LJZR01000008">
    <property type="protein sequence ID" value="KPQ36039.1"/>
    <property type="molecule type" value="Genomic_DNA"/>
</dbReference>
<evidence type="ECO:0000256" key="5">
    <source>
        <dbReference type="ARBA" id="ARBA00023136"/>
    </source>
</evidence>
<evidence type="ECO:0000313" key="8">
    <source>
        <dbReference type="EMBL" id="KPQ36039.1"/>
    </source>
</evidence>
<keyword evidence="5 6" id="KW-0472">Membrane</keyword>
<comment type="caution">
    <text evidence="8">The sequence shown here is derived from an EMBL/GenBank/DDBJ whole genome shotgun (WGS) entry which is preliminary data.</text>
</comment>
<feature type="transmembrane region" description="Helical" evidence="6">
    <location>
        <begin position="54"/>
        <end position="75"/>
    </location>
</feature>
<comment type="similarity">
    <text evidence="2">Belongs to the GtrA family.</text>
</comment>
<feature type="domain" description="GtrA/DPMS transmembrane" evidence="7">
    <location>
        <begin position="23"/>
        <end position="162"/>
    </location>
</feature>
<protein>
    <submittedName>
        <fullName evidence="8">Putative membrane protein</fullName>
    </submittedName>
</protein>
<feature type="transmembrane region" description="Helical" evidence="6">
    <location>
        <begin position="21"/>
        <end position="42"/>
    </location>
</feature>
<accession>A0A0P7ZZL8</accession>
<dbReference type="InterPro" id="IPR007267">
    <property type="entry name" value="GtrA_DPMS_TM"/>
</dbReference>
<gene>
    <name evidence="8" type="ORF">HLUCCA11_07460</name>
</gene>
<evidence type="ECO:0000256" key="6">
    <source>
        <dbReference type="SAM" id="Phobius"/>
    </source>
</evidence>
<dbReference type="Pfam" id="PF04138">
    <property type="entry name" value="GtrA_DPMS_TM"/>
    <property type="match status" value="1"/>
</dbReference>
<reference evidence="8 9" key="1">
    <citation type="submission" date="2015-09" db="EMBL/GenBank/DDBJ databases">
        <title>Identification and resolution of microdiversity through metagenomic sequencing of parallel consortia.</title>
        <authorList>
            <person name="Nelson W.C."/>
            <person name="Romine M.F."/>
            <person name="Lindemann S.R."/>
        </authorList>
    </citation>
    <scope>NUCLEOTIDE SEQUENCE [LARGE SCALE GENOMIC DNA]</scope>
    <source>
        <strain evidence="8">Ana</strain>
    </source>
</reference>
<organism evidence="8 9">
    <name type="scientific">Phormidesmis priestleyi Ana</name>
    <dbReference type="NCBI Taxonomy" id="1666911"/>
    <lineage>
        <taxon>Bacteria</taxon>
        <taxon>Bacillati</taxon>
        <taxon>Cyanobacteriota</taxon>
        <taxon>Cyanophyceae</taxon>
        <taxon>Leptolyngbyales</taxon>
        <taxon>Leptolyngbyaceae</taxon>
        <taxon>Phormidesmis</taxon>
    </lineage>
</organism>
<comment type="subcellular location">
    <subcellularLocation>
        <location evidence="1">Membrane</location>
        <topology evidence="1">Multi-pass membrane protein</topology>
    </subcellularLocation>
</comment>
<dbReference type="PANTHER" id="PTHR38459">
    <property type="entry name" value="PROPHAGE BACTOPRENOL-LINKED GLUCOSE TRANSLOCASE HOMOLOG"/>
    <property type="match status" value="1"/>
</dbReference>
<feature type="transmembrane region" description="Helical" evidence="6">
    <location>
        <begin position="96"/>
        <end position="118"/>
    </location>
</feature>
<dbReference type="Proteomes" id="UP000050465">
    <property type="component" value="Unassembled WGS sequence"/>
</dbReference>
<dbReference type="STRING" id="1666911.HLUCCA11_07460"/>
<name>A0A0P7ZZL8_9CYAN</name>
<dbReference type="GO" id="GO:0005886">
    <property type="term" value="C:plasma membrane"/>
    <property type="evidence" value="ECO:0007669"/>
    <property type="project" value="TreeGrafter"/>
</dbReference>
<feature type="transmembrane region" description="Helical" evidence="6">
    <location>
        <begin position="140"/>
        <end position="159"/>
    </location>
</feature>